<dbReference type="Proteomes" id="UP000265618">
    <property type="component" value="Unassembled WGS sequence"/>
</dbReference>
<evidence type="ECO:0000313" key="5">
    <source>
        <dbReference type="Proteomes" id="UP000265618"/>
    </source>
</evidence>
<feature type="compositionally biased region" description="Polar residues" evidence="1">
    <location>
        <begin position="412"/>
        <end position="423"/>
    </location>
</feature>
<feature type="transmembrane region" description="Helical" evidence="2">
    <location>
        <begin position="144"/>
        <end position="168"/>
    </location>
</feature>
<gene>
    <name evidence="4" type="ORF">KIPB_007599</name>
</gene>
<feature type="compositionally biased region" description="Basic and acidic residues" evidence="1">
    <location>
        <begin position="464"/>
        <end position="480"/>
    </location>
</feature>
<protein>
    <recommendedName>
        <fullName evidence="3">Tyrosine-protein kinase ephrin type A/B receptor-like domain-containing protein</fullName>
    </recommendedName>
</protein>
<dbReference type="SMART" id="SM01411">
    <property type="entry name" value="Ephrin_rec_like"/>
    <property type="match status" value="1"/>
</dbReference>
<evidence type="ECO:0000256" key="1">
    <source>
        <dbReference type="SAM" id="MobiDB-lite"/>
    </source>
</evidence>
<dbReference type="EMBL" id="BDIP01002175">
    <property type="protein sequence ID" value="GIQ85859.1"/>
    <property type="molecule type" value="Genomic_DNA"/>
</dbReference>
<dbReference type="Gene3D" id="2.10.50.10">
    <property type="entry name" value="Tumor Necrosis Factor Receptor, subunit A, domain 2"/>
    <property type="match status" value="1"/>
</dbReference>
<feature type="region of interest" description="Disordered" evidence="1">
    <location>
        <begin position="193"/>
        <end position="480"/>
    </location>
</feature>
<dbReference type="InterPro" id="IPR011641">
    <property type="entry name" value="Tyr-kin_ephrin_A/B_rcpt-like"/>
</dbReference>
<keyword evidence="2" id="KW-0472">Membrane</keyword>
<keyword evidence="2" id="KW-0812">Transmembrane</keyword>
<name>A0A9K3GJ78_9EUKA</name>
<dbReference type="Pfam" id="PF07699">
    <property type="entry name" value="Ephrin_rec_like"/>
    <property type="match status" value="1"/>
</dbReference>
<feature type="compositionally biased region" description="Basic and acidic residues" evidence="1">
    <location>
        <begin position="262"/>
        <end position="278"/>
    </location>
</feature>
<feature type="compositionally biased region" description="Polar residues" evidence="1">
    <location>
        <begin position="193"/>
        <end position="206"/>
    </location>
</feature>
<comment type="caution">
    <text evidence="4">The sequence shown here is derived from an EMBL/GenBank/DDBJ whole genome shotgun (WGS) entry which is preliminary data.</text>
</comment>
<sequence>GASAKSVGATNGGAGSGGYVYVSDNSLSASALMSVSMSAGSPPTLCPEMTAEDGYAEIGCTAGMAVQGTLLECRSCSAGSYSSATSNVCTLCEADTYTALSGQSECTECATGYTSTVGSEECTVIPVTEDAWTIASVLGITNTMLYLSIGVVAMVIVIGCCQICMCMYARCRPGGQGSATRHTDIMEALHNLDNSTGYEPQSQPTRRPTLAPLSEVPYSSHSLPHRPKSLLQPGGYRRSHTMVTMDSGHGYNAGNEGMGRGIHRESNASSGDRRRSSFDESQTESLIGYMSAEGDRGGRRGSMMGVRERERERTGGMQLPAMSRNLPNTPHMDHDRVESSDDSEDPRDRDLEAERQHHLARGTAPNVAQALAADDMGGRLSGLGMEDTGREREDWEDERGRDRGGRRRSKQQAESPLSRSFTGRRSEKQLPDVRDSRDRERERDEEESERRRERRREKRARRAERRDSPKLASSKSHDLL</sequence>
<keyword evidence="2" id="KW-1133">Transmembrane helix</keyword>
<evidence type="ECO:0000256" key="2">
    <source>
        <dbReference type="SAM" id="Phobius"/>
    </source>
</evidence>
<feature type="compositionally biased region" description="Basic and acidic residues" evidence="1">
    <location>
        <begin position="346"/>
        <end position="357"/>
    </location>
</feature>
<reference evidence="4 5" key="1">
    <citation type="journal article" date="2018" name="PLoS ONE">
        <title>The draft genome of Kipferlia bialata reveals reductive genome evolution in fornicate parasites.</title>
        <authorList>
            <person name="Tanifuji G."/>
            <person name="Takabayashi S."/>
            <person name="Kume K."/>
            <person name="Takagi M."/>
            <person name="Nakayama T."/>
            <person name="Kamikawa R."/>
            <person name="Inagaki Y."/>
            <person name="Hashimoto T."/>
        </authorList>
    </citation>
    <scope>NUCLEOTIDE SEQUENCE [LARGE SCALE GENOMIC DNA]</scope>
    <source>
        <strain evidence="4">NY0173</strain>
    </source>
</reference>
<feature type="compositionally biased region" description="Basic residues" evidence="1">
    <location>
        <begin position="452"/>
        <end position="463"/>
    </location>
</feature>
<proteinExistence type="predicted"/>
<feature type="non-terminal residue" evidence="4">
    <location>
        <position position="1"/>
    </location>
</feature>
<dbReference type="AlphaFoldDB" id="A0A9K3GJ78"/>
<evidence type="ECO:0000259" key="3">
    <source>
        <dbReference type="Pfam" id="PF07699"/>
    </source>
</evidence>
<accession>A0A9K3GJ78</accession>
<evidence type="ECO:0000313" key="4">
    <source>
        <dbReference type="EMBL" id="GIQ85859.1"/>
    </source>
</evidence>
<keyword evidence="5" id="KW-1185">Reference proteome</keyword>
<feature type="domain" description="Tyrosine-protein kinase ephrin type A/B receptor-like" evidence="3">
    <location>
        <begin position="79"/>
        <end position="119"/>
    </location>
</feature>
<organism evidence="4 5">
    <name type="scientific">Kipferlia bialata</name>
    <dbReference type="NCBI Taxonomy" id="797122"/>
    <lineage>
        <taxon>Eukaryota</taxon>
        <taxon>Metamonada</taxon>
        <taxon>Carpediemonas-like organisms</taxon>
        <taxon>Kipferlia</taxon>
    </lineage>
</organism>
<feature type="compositionally biased region" description="Basic and acidic residues" evidence="1">
    <location>
        <begin position="387"/>
        <end position="403"/>
    </location>
</feature>
<feature type="compositionally biased region" description="Basic and acidic residues" evidence="1">
    <location>
        <begin position="424"/>
        <end position="442"/>
    </location>
</feature>